<dbReference type="InterPro" id="IPR001509">
    <property type="entry name" value="Epimerase_deHydtase"/>
</dbReference>
<dbReference type="PANTHER" id="PTHR48079">
    <property type="entry name" value="PROTEIN YEEZ"/>
    <property type="match status" value="1"/>
</dbReference>
<protein>
    <submittedName>
        <fullName evidence="2">NAD-dependent epimerase/dehydratase family protein</fullName>
    </submittedName>
</protein>
<dbReference type="RefSeq" id="WP_368655008.1">
    <property type="nucleotide sequence ID" value="NZ_CP162599.1"/>
</dbReference>
<dbReference type="GO" id="GO:0005737">
    <property type="term" value="C:cytoplasm"/>
    <property type="evidence" value="ECO:0007669"/>
    <property type="project" value="TreeGrafter"/>
</dbReference>
<dbReference type="EMBL" id="CP162599">
    <property type="protein sequence ID" value="XDK34334.1"/>
    <property type="molecule type" value="Genomic_DNA"/>
</dbReference>
<dbReference type="PANTHER" id="PTHR48079:SF6">
    <property type="entry name" value="NAD(P)-BINDING DOMAIN-CONTAINING PROTEIN-RELATED"/>
    <property type="match status" value="1"/>
</dbReference>
<dbReference type="Gene3D" id="3.40.50.720">
    <property type="entry name" value="NAD(P)-binding Rossmann-like Domain"/>
    <property type="match status" value="1"/>
</dbReference>
<feature type="domain" description="NAD-dependent epimerase/dehydratase" evidence="1">
    <location>
        <begin position="3"/>
        <end position="208"/>
    </location>
</feature>
<dbReference type="InterPro" id="IPR036291">
    <property type="entry name" value="NAD(P)-bd_dom_sf"/>
</dbReference>
<evidence type="ECO:0000259" key="1">
    <source>
        <dbReference type="Pfam" id="PF01370"/>
    </source>
</evidence>
<dbReference type="GO" id="GO:0004029">
    <property type="term" value="F:aldehyde dehydrogenase (NAD+) activity"/>
    <property type="evidence" value="ECO:0007669"/>
    <property type="project" value="TreeGrafter"/>
</dbReference>
<dbReference type="SUPFAM" id="SSF51735">
    <property type="entry name" value="NAD(P)-binding Rossmann-fold domains"/>
    <property type="match status" value="1"/>
</dbReference>
<dbReference type="Pfam" id="PF01370">
    <property type="entry name" value="Epimerase"/>
    <property type="match status" value="1"/>
</dbReference>
<proteinExistence type="predicted"/>
<name>A0AB39HVK5_9BACI</name>
<organism evidence="2">
    <name type="scientific">Ornithinibacillus sp. 4-3</name>
    <dbReference type="NCBI Taxonomy" id="3231488"/>
    <lineage>
        <taxon>Bacteria</taxon>
        <taxon>Bacillati</taxon>
        <taxon>Bacillota</taxon>
        <taxon>Bacilli</taxon>
        <taxon>Bacillales</taxon>
        <taxon>Bacillaceae</taxon>
        <taxon>Ornithinibacillus</taxon>
    </lineage>
</organism>
<evidence type="ECO:0000313" key="2">
    <source>
        <dbReference type="EMBL" id="XDK34334.1"/>
    </source>
</evidence>
<sequence length="328" mass="37367">MKVLLLGGTLFLGKHIAKQALNKGMDITLFNRGKTNPEFLKGVKGVTHIVGDRSINDIEKLTDNWDVVIDVSGRNPDDVERSVQQLIDRCNSYVFISSISAYKNLDKGPVFESNVLHELYQGDYGSNKATCEVIINKDFYDKSLIIRPGLIVGPDDSTDRFTYWPWRMNQGGRILVPNVSDRKRVQFIDVRDLASWIIEAIQQGVKGTFNTVGPKETLGFRDFILTCKKLVSPEKTELCWVEESVLEENQIEPWIELPFWLPDSLNMNGMMCANSDKAIEAGLSFRPMKETIMDTLEWSLHERHGEWQAGLEKEKEVRVLEIVRNSTV</sequence>
<dbReference type="InterPro" id="IPR051783">
    <property type="entry name" value="NAD(P)-dependent_oxidoreduct"/>
</dbReference>
<reference evidence="2" key="1">
    <citation type="submission" date="2024-07" db="EMBL/GenBank/DDBJ databases">
        <title>Halotolerant mesophilic bacterium Ornithinibacillus sp. 4-3, sp. nov., isolated from soil.</title>
        <authorList>
            <person name="Sidarenka A.V."/>
            <person name="Guliayeva D.E."/>
            <person name="Leanovich S.I."/>
            <person name="Hileuskaya K.S."/>
            <person name="Akhremchuk A.E."/>
            <person name="Sikolenko M.A."/>
            <person name="Valentovich L.N."/>
        </authorList>
    </citation>
    <scope>NUCLEOTIDE SEQUENCE</scope>
    <source>
        <strain evidence="2">4-3</strain>
    </source>
</reference>
<gene>
    <name evidence="2" type="ORF">AB4Y30_08275</name>
</gene>
<accession>A0AB39HVK5</accession>
<dbReference type="AlphaFoldDB" id="A0AB39HVK5"/>